<keyword evidence="1" id="KW-0812">Transmembrane</keyword>
<name>A0A2P2NDX1_RHIMU</name>
<dbReference type="AlphaFoldDB" id="A0A2P2NDX1"/>
<sequence>MISSSYGSNTTPTSSSLVLSISRLFLLCSSSLSTAYWFLLNFLCQVTRTAS</sequence>
<proteinExistence type="predicted"/>
<organism evidence="2">
    <name type="scientific">Rhizophora mucronata</name>
    <name type="common">Asiatic mangrove</name>
    <dbReference type="NCBI Taxonomy" id="61149"/>
    <lineage>
        <taxon>Eukaryota</taxon>
        <taxon>Viridiplantae</taxon>
        <taxon>Streptophyta</taxon>
        <taxon>Embryophyta</taxon>
        <taxon>Tracheophyta</taxon>
        <taxon>Spermatophyta</taxon>
        <taxon>Magnoliopsida</taxon>
        <taxon>eudicotyledons</taxon>
        <taxon>Gunneridae</taxon>
        <taxon>Pentapetalae</taxon>
        <taxon>rosids</taxon>
        <taxon>fabids</taxon>
        <taxon>Malpighiales</taxon>
        <taxon>Rhizophoraceae</taxon>
        <taxon>Rhizophora</taxon>
    </lineage>
</organism>
<protein>
    <submittedName>
        <fullName evidence="2">Uncharacterized protein</fullName>
    </submittedName>
</protein>
<feature type="transmembrane region" description="Helical" evidence="1">
    <location>
        <begin position="20"/>
        <end position="43"/>
    </location>
</feature>
<keyword evidence="1" id="KW-1133">Transmembrane helix</keyword>
<keyword evidence="1" id="KW-0472">Membrane</keyword>
<reference evidence="2" key="1">
    <citation type="submission" date="2018-02" db="EMBL/GenBank/DDBJ databases">
        <title>Rhizophora mucronata_Transcriptome.</title>
        <authorList>
            <person name="Meera S.P."/>
            <person name="Sreeshan A."/>
            <person name="Augustine A."/>
        </authorList>
    </citation>
    <scope>NUCLEOTIDE SEQUENCE</scope>
    <source>
        <tissue evidence="2">Leaf</tissue>
    </source>
</reference>
<accession>A0A2P2NDX1</accession>
<dbReference type="EMBL" id="GGEC01060188">
    <property type="protein sequence ID" value="MBX40672.1"/>
    <property type="molecule type" value="Transcribed_RNA"/>
</dbReference>
<evidence type="ECO:0000313" key="2">
    <source>
        <dbReference type="EMBL" id="MBX40672.1"/>
    </source>
</evidence>
<evidence type="ECO:0000256" key="1">
    <source>
        <dbReference type="SAM" id="Phobius"/>
    </source>
</evidence>